<feature type="chain" id="PRO_5011715346" description="Lipoprotein" evidence="1">
    <location>
        <begin position="25"/>
        <end position="164"/>
    </location>
</feature>
<dbReference type="PROSITE" id="PS51257">
    <property type="entry name" value="PROKAR_LIPOPROTEIN"/>
    <property type="match status" value="1"/>
</dbReference>
<feature type="signal peptide" evidence="1">
    <location>
        <begin position="1"/>
        <end position="24"/>
    </location>
</feature>
<accession>A0A1H9ZU49</accession>
<dbReference type="RefSeq" id="WP_143069668.1">
    <property type="nucleotide sequence ID" value="NZ_FOHS01000001.1"/>
</dbReference>
<keyword evidence="3" id="KW-1185">Reference proteome</keyword>
<dbReference type="InterPro" id="IPR046219">
    <property type="entry name" value="DUF6252"/>
</dbReference>
<dbReference type="AlphaFoldDB" id="A0A1H9ZU49"/>
<reference evidence="3" key="1">
    <citation type="submission" date="2016-10" db="EMBL/GenBank/DDBJ databases">
        <authorList>
            <person name="Varghese N."/>
            <person name="Submissions S."/>
        </authorList>
    </citation>
    <scope>NUCLEOTIDE SEQUENCE [LARGE SCALE GENOMIC DNA]</scope>
    <source>
        <strain evidence="3">DSM 15310</strain>
    </source>
</reference>
<dbReference type="Pfam" id="PF19765">
    <property type="entry name" value="DUF6252"/>
    <property type="match status" value="1"/>
</dbReference>
<evidence type="ECO:0000313" key="3">
    <source>
        <dbReference type="Proteomes" id="UP000198697"/>
    </source>
</evidence>
<gene>
    <name evidence="2" type="ORF">SAMN04487998_0474</name>
</gene>
<name>A0A1H9ZU49_9BACT</name>
<protein>
    <recommendedName>
        <fullName evidence="4">Lipoprotein</fullName>
    </recommendedName>
</protein>
<evidence type="ECO:0000313" key="2">
    <source>
        <dbReference type="EMBL" id="SES85309.1"/>
    </source>
</evidence>
<dbReference type="Proteomes" id="UP000198697">
    <property type="component" value="Unassembled WGS sequence"/>
</dbReference>
<dbReference type="OrthoDB" id="881072at2"/>
<sequence length="164" mass="17592">MPTFSHRLATLAFAASLLALTACSKDDDSSASTQPRVASWILEGQKLTSSTGYGDINFDRLDIYIYQEVTIANSKGVGLNLELHVPMKVGTYTIGSNSIANARFADPNTYIGIDAYSADAGYVTVSTLTASTVSGTFTFTGKSLRNNQVTKRVTDGKFTINIQD</sequence>
<keyword evidence="1" id="KW-0732">Signal</keyword>
<dbReference type="EMBL" id="FOHS01000001">
    <property type="protein sequence ID" value="SES85309.1"/>
    <property type="molecule type" value="Genomic_DNA"/>
</dbReference>
<organism evidence="2 3">
    <name type="scientific">Hymenobacter actinosclerus</name>
    <dbReference type="NCBI Taxonomy" id="82805"/>
    <lineage>
        <taxon>Bacteria</taxon>
        <taxon>Pseudomonadati</taxon>
        <taxon>Bacteroidota</taxon>
        <taxon>Cytophagia</taxon>
        <taxon>Cytophagales</taxon>
        <taxon>Hymenobacteraceae</taxon>
        <taxon>Hymenobacter</taxon>
    </lineage>
</organism>
<evidence type="ECO:0008006" key="4">
    <source>
        <dbReference type="Google" id="ProtNLM"/>
    </source>
</evidence>
<evidence type="ECO:0000256" key="1">
    <source>
        <dbReference type="SAM" id="SignalP"/>
    </source>
</evidence>
<proteinExistence type="predicted"/>